<organism evidence="1 2">
    <name type="scientific">Tagetes erecta</name>
    <name type="common">African marigold</name>
    <dbReference type="NCBI Taxonomy" id="13708"/>
    <lineage>
        <taxon>Eukaryota</taxon>
        <taxon>Viridiplantae</taxon>
        <taxon>Streptophyta</taxon>
        <taxon>Embryophyta</taxon>
        <taxon>Tracheophyta</taxon>
        <taxon>Spermatophyta</taxon>
        <taxon>Magnoliopsida</taxon>
        <taxon>eudicotyledons</taxon>
        <taxon>Gunneridae</taxon>
        <taxon>Pentapetalae</taxon>
        <taxon>asterids</taxon>
        <taxon>campanulids</taxon>
        <taxon>Asterales</taxon>
        <taxon>Asteraceae</taxon>
        <taxon>Asteroideae</taxon>
        <taxon>Heliantheae alliance</taxon>
        <taxon>Tageteae</taxon>
        <taxon>Tagetes</taxon>
    </lineage>
</organism>
<sequence length="131" mass="14765">MDSGASFHATHSNEALQNLKEGELQRAFRLTDEKATATSGKEDYKRLLSLRSPFLRRRHHHLPFSDCYSSTIVHLLASSSSLSLIQGSNGFNIFGECDLKIEDDRADNHEVKSIIRHIVESMKNRANHGLC</sequence>
<reference evidence="1" key="1">
    <citation type="journal article" date="2023" name="bioRxiv">
        <title>Improved chromosome-level genome assembly for marigold (Tagetes erecta).</title>
        <authorList>
            <person name="Jiang F."/>
            <person name="Yuan L."/>
            <person name="Wang S."/>
            <person name="Wang H."/>
            <person name="Xu D."/>
            <person name="Wang A."/>
            <person name="Fan W."/>
        </authorList>
    </citation>
    <scope>NUCLEOTIDE SEQUENCE</scope>
    <source>
        <strain evidence="1">WSJ</strain>
        <tissue evidence="1">Leaf</tissue>
    </source>
</reference>
<keyword evidence="2" id="KW-1185">Reference proteome</keyword>
<comment type="caution">
    <text evidence="1">The sequence shown here is derived from an EMBL/GenBank/DDBJ whole genome shotgun (WGS) entry which is preliminary data.</text>
</comment>
<evidence type="ECO:0000313" key="2">
    <source>
        <dbReference type="Proteomes" id="UP001229421"/>
    </source>
</evidence>
<evidence type="ECO:0000313" key="1">
    <source>
        <dbReference type="EMBL" id="KAK1410557.1"/>
    </source>
</evidence>
<name>A0AAD8JTX6_TARER</name>
<accession>A0AAD8JTX6</accession>
<protein>
    <submittedName>
        <fullName evidence="1">Uncharacterized protein</fullName>
    </submittedName>
</protein>
<proteinExistence type="predicted"/>
<dbReference type="EMBL" id="JAUHHV010000010">
    <property type="protein sequence ID" value="KAK1410557.1"/>
    <property type="molecule type" value="Genomic_DNA"/>
</dbReference>
<gene>
    <name evidence="1" type="ORF">QVD17_37094</name>
</gene>
<dbReference type="AlphaFoldDB" id="A0AAD8JTX6"/>
<dbReference type="Proteomes" id="UP001229421">
    <property type="component" value="Unassembled WGS sequence"/>
</dbReference>